<name>A0ABT0TPF9_9FLAO</name>
<dbReference type="Gene3D" id="1.25.40.80">
    <property type="match status" value="1"/>
</dbReference>
<comment type="caution">
    <text evidence="1">The sequence shown here is derived from an EMBL/GenBank/DDBJ whole genome shotgun (WGS) entry which is preliminary data.</text>
</comment>
<dbReference type="Pfam" id="PF04244">
    <property type="entry name" value="DPRP"/>
    <property type="match status" value="1"/>
</dbReference>
<dbReference type="Gene3D" id="1.10.579.10">
    <property type="entry name" value="DNA Cyclobutane Dipyrimidine Photolyase, subunit A, domain 3"/>
    <property type="match status" value="1"/>
</dbReference>
<dbReference type="Gene3D" id="1.10.10.1710">
    <property type="entry name" value="Deoxyribodipyrimidine photolyase-related"/>
    <property type="match status" value="1"/>
</dbReference>
<evidence type="ECO:0000313" key="2">
    <source>
        <dbReference type="Proteomes" id="UP001317191"/>
    </source>
</evidence>
<reference evidence="1 2" key="1">
    <citation type="submission" date="2022-05" db="EMBL/GenBank/DDBJ databases">
        <title>Flavobacterium sp., isolated from activated sludge.</title>
        <authorList>
            <person name="Ran Q."/>
        </authorList>
    </citation>
    <scope>NUCLEOTIDE SEQUENCE [LARGE SCALE GENOMIC DNA]</scope>
    <source>
        <strain evidence="1 2">HXWNR70</strain>
    </source>
</reference>
<dbReference type="PANTHER" id="PTHR38657:SF1">
    <property type="entry name" value="SLR1343 PROTEIN"/>
    <property type="match status" value="1"/>
</dbReference>
<gene>
    <name evidence="1" type="ORF">NAT50_08375</name>
</gene>
<evidence type="ECO:0000313" key="1">
    <source>
        <dbReference type="EMBL" id="MCL9809373.1"/>
    </source>
</evidence>
<dbReference type="PANTHER" id="PTHR38657">
    <property type="entry name" value="SLR1343 PROTEIN"/>
    <property type="match status" value="1"/>
</dbReference>
<keyword evidence="2" id="KW-1185">Reference proteome</keyword>
<dbReference type="InterPro" id="IPR052551">
    <property type="entry name" value="UV-DNA_repair_photolyase"/>
</dbReference>
<sequence>MILRLILGDQLNSNHSWFQEEDQSRYLYALMEVQSETDYVRHHQQKVVAFFAAMRNFAEELQAKGCQVYYFKINDQHNQHSFEKNIALLQTQFEISAIQYQLPDEYRLYQEFKKFKSIFSVEVKAHESEHFYCSLQDIADLGKEKKYYLLENFYRHLRKKHQILMVHDKPVGGKWNFDFENRNKWKNQVPIPAAVQFNNDVTNIVEELNEKGIVTFGKSVTTSNYPKSRVQALEQLYYFIKHLLPHFGTYQDAMHTEEVLLFHSNLSFAMNVKMLSPKEVVQKVEEYFYKNQEHIGLAQVEGFIRQILGWREYVRMVYWNKFEEVKSSNFLDNKYLLPEVFWTGKSQMKCVTTCAQNSLEHAYAHHIQRLMVLGNYALLMETNPDEVDAWYLGVYVDAIEWVQLPNTRGMSQFADGGIVATKPYISSGNYIDKMSNYCSSCTYDKKTKTEENSCPFNSLYWHFLDRNRSRFETNQRMKMMYALLNKMDSEEINKINQRAQYLIQTRNC</sequence>
<dbReference type="Gene3D" id="3.40.50.620">
    <property type="entry name" value="HUPs"/>
    <property type="match status" value="1"/>
</dbReference>
<organism evidence="1 2">
    <name type="scientific">Flavobacterium luminosum</name>
    <dbReference type="NCBI Taxonomy" id="2949086"/>
    <lineage>
        <taxon>Bacteria</taxon>
        <taxon>Pseudomonadati</taxon>
        <taxon>Bacteroidota</taxon>
        <taxon>Flavobacteriia</taxon>
        <taxon>Flavobacteriales</taxon>
        <taxon>Flavobacteriaceae</taxon>
        <taxon>Flavobacterium</taxon>
    </lineage>
</organism>
<proteinExistence type="predicted"/>
<dbReference type="Proteomes" id="UP001317191">
    <property type="component" value="Unassembled WGS sequence"/>
</dbReference>
<protein>
    <submittedName>
        <fullName evidence="1">Cryptochrome/photolyase family protein</fullName>
    </submittedName>
</protein>
<dbReference type="InterPro" id="IPR036134">
    <property type="entry name" value="Crypto/Photolyase_FAD-like_sf"/>
</dbReference>
<dbReference type="SUPFAM" id="SSF48173">
    <property type="entry name" value="Cryptochrome/photolyase FAD-binding domain"/>
    <property type="match status" value="1"/>
</dbReference>
<accession>A0ABT0TPF9</accession>
<dbReference type="InterPro" id="IPR014729">
    <property type="entry name" value="Rossmann-like_a/b/a_fold"/>
</dbReference>
<dbReference type="InterPro" id="IPR007357">
    <property type="entry name" value="PhrB-like"/>
</dbReference>
<dbReference type="RefSeq" id="WP_250592813.1">
    <property type="nucleotide sequence ID" value="NZ_JAMLJM010000005.1"/>
</dbReference>
<dbReference type="EMBL" id="JAMLJM010000005">
    <property type="protein sequence ID" value="MCL9809373.1"/>
    <property type="molecule type" value="Genomic_DNA"/>
</dbReference>